<proteinExistence type="predicted"/>
<evidence type="ECO:0000313" key="1">
    <source>
        <dbReference type="EMBL" id="TFK68085.1"/>
    </source>
</evidence>
<name>A0ACD3AQU2_9AGAR</name>
<reference evidence="1 2" key="1">
    <citation type="journal article" date="2019" name="Nat. Ecol. Evol.">
        <title>Megaphylogeny resolves global patterns of mushroom evolution.</title>
        <authorList>
            <person name="Varga T."/>
            <person name="Krizsan K."/>
            <person name="Foldi C."/>
            <person name="Dima B."/>
            <person name="Sanchez-Garcia M."/>
            <person name="Sanchez-Ramirez S."/>
            <person name="Szollosi G.J."/>
            <person name="Szarkandi J.G."/>
            <person name="Papp V."/>
            <person name="Albert L."/>
            <person name="Andreopoulos W."/>
            <person name="Angelini C."/>
            <person name="Antonin V."/>
            <person name="Barry K.W."/>
            <person name="Bougher N.L."/>
            <person name="Buchanan P."/>
            <person name="Buyck B."/>
            <person name="Bense V."/>
            <person name="Catcheside P."/>
            <person name="Chovatia M."/>
            <person name="Cooper J."/>
            <person name="Damon W."/>
            <person name="Desjardin D."/>
            <person name="Finy P."/>
            <person name="Geml J."/>
            <person name="Haridas S."/>
            <person name="Hughes K."/>
            <person name="Justo A."/>
            <person name="Karasinski D."/>
            <person name="Kautmanova I."/>
            <person name="Kiss B."/>
            <person name="Kocsube S."/>
            <person name="Kotiranta H."/>
            <person name="LaButti K.M."/>
            <person name="Lechner B.E."/>
            <person name="Liimatainen K."/>
            <person name="Lipzen A."/>
            <person name="Lukacs Z."/>
            <person name="Mihaltcheva S."/>
            <person name="Morgado L.N."/>
            <person name="Niskanen T."/>
            <person name="Noordeloos M.E."/>
            <person name="Ohm R.A."/>
            <person name="Ortiz-Santana B."/>
            <person name="Ovrebo C."/>
            <person name="Racz N."/>
            <person name="Riley R."/>
            <person name="Savchenko A."/>
            <person name="Shiryaev A."/>
            <person name="Soop K."/>
            <person name="Spirin V."/>
            <person name="Szebenyi C."/>
            <person name="Tomsovsky M."/>
            <person name="Tulloss R.E."/>
            <person name="Uehling J."/>
            <person name="Grigoriev I.V."/>
            <person name="Vagvolgyi C."/>
            <person name="Papp T."/>
            <person name="Martin F.M."/>
            <person name="Miettinen O."/>
            <person name="Hibbett D.S."/>
            <person name="Nagy L.G."/>
        </authorList>
    </citation>
    <scope>NUCLEOTIDE SEQUENCE [LARGE SCALE GENOMIC DNA]</scope>
    <source>
        <strain evidence="1 2">NL-1719</strain>
    </source>
</reference>
<accession>A0ACD3AQU2</accession>
<sequence>MVSVSPRTALIAGLLLVEPAYLLTSSTANFMKKHVQRTIAFCAYKLRCTWRDIWGEKGLSAVPEELLVDIVKALEWRDILHIRQTSRRLNSISRSTSVWRSVVESVPPRLLWLERPIKTYSSQELERLFLRRQRAIAGYEALTNGATPRWRTIKVKDPPERKTMDVVPGGRWLLVPNARGSILYYDLDAHDSPAHVLIPKKPANCLTKMSIDVDSTCSYLRFNLALVFYFLRQPDYRIEVWQVDLVLDELGQGIGLRADRQASFKQEPPGLCDTLSLLGDNLAFTVFYKAHLAVYTVLVDWRSAKGSHYSKRILYPSSRHSACLLPGNVLMSATSNSIMLVP</sequence>
<keyword evidence="2" id="KW-1185">Reference proteome</keyword>
<protein>
    <submittedName>
        <fullName evidence="1">Uncharacterized protein</fullName>
    </submittedName>
</protein>
<evidence type="ECO:0000313" key="2">
    <source>
        <dbReference type="Proteomes" id="UP000308600"/>
    </source>
</evidence>
<dbReference type="Proteomes" id="UP000308600">
    <property type="component" value="Unassembled WGS sequence"/>
</dbReference>
<dbReference type="EMBL" id="ML208360">
    <property type="protein sequence ID" value="TFK68085.1"/>
    <property type="molecule type" value="Genomic_DNA"/>
</dbReference>
<gene>
    <name evidence="1" type="ORF">BDN72DRAFT_64469</name>
</gene>
<organism evidence="1 2">
    <name type="scientific">Pluteus cervinus</name>
    <dbReference type="NCBI Taxonomy" id="181527"/>
    <lineage>
        <taxon>Eukaryota</taxon>
        <taxon>Fungi</taxon>
        <taxon>Dikarya</taxon>
        <taxon>Basidiomycota</taxon>
        <taxon>Agaricomycotina</taxon>
        <taxon>Agaricomycetes</taxon>
        <taxon>Agaricomycetidae</taxon>
        <taxon>Agaricales</taxon>
        <taxon>Pluteineae</taxon>
        <taxon>Pluteaceae</taxon>
        <taxon>Pluteus</taxon>
    </lineage>
</organism>